<dbReference type="AlphaFoldDB" id="A0A235F853"/>
<proteinExistence type="predicted"/>
<feature type="transmembrane region" description="Helical" evidence="6">
    <location>
        <begin position="290"/>
        <end position="312"/>
    </location>
</feature>
<evidence type="ECO:0000256" key="5">
    <source>
        <dbReference type="ARBA" id="ARBA00023136"/>
    </source>
</evidence>
<comment type="caution">
    <text evidence="8">The sequence shown here is derived from an EMBL/GenBank/DDBJ whole genome shotgun (WGS) entry which is preliminary data.</text>
</comment>
<evidence type="ECO:0000256" key="6">
    <source>
        <dbReference type="SAM" id="Phobius"/>
    </source>
</evidence>
<evidence type="ECO:0000256" key="2">
    <source>
        <dbReference type="ARBA" id="ARBA00022475"/>
    </source>
</evidence>
<keyword evidence="3 6" id="KW-0812">Transmembrane</keyword>
<dbReference type="PANTHER" id="PTHR30294:SF38">
    <property type="entry name" value="TRANSPORT PERMEASE PROTEIN"/>
    <property type="match status" value="1"/>
</dbReference>
<comment type="subcellular location">
    <subcellularLocation>
        <location evidence="1">Cell membrane</location>
        <topology evidence="1">Multi-pass membrane protein</topology>
    </subcellularLocation>
</comment>
<dbReference type="PANTHER" id="PTHR30294">
    <property type="entry name" value="MEMBRANE COMPONENT OF ABC TRANSPORTER YHHJ-RELATED"/>
    <property type="match status" value="1"/>
</dbReference>
<evidence type="ECO:0000313" key="9">
    <source>
        <dbReference type="Proteomes" id="UP000215059"/>
    </source>
</evidence>
<accession>A0A235F853</accession>
<dbReference type="InterPro" id="IPR013525">
    <property type="entry name" value="ABC2_TM"/>
</dbReference>
<dbReference type="Gene3D" id="3.40.1710.10">
    <property type="entry name" value="abc type-2 transporter like domain"/>
    <property type="match status" value="1"/>
</dbReference>
<keyword evidence="4 6" id="KW-1133">Transmembrane helix</keyword>
<dbReference type="GO" id="GO:0005886">
    <property type="term" value="C:plasma membrane"/>
    <property type="evidence" value="ECO:0007669"/>
    <property type="project" value="UniProtKB-SubCell"/>
</dbReference>
<protein>
    <recommendedName>
        <fullName evidence="7">ABC-2 type transporter transmembrane domain-containing protein</fullName>
    </recommendedName>
</protein>
<dbReference type="EMBL" id="NOII01000003">
    <property type="protein sequence ID" value="OYD57531.1"/>
    <property type="molecule type" value="Genomic_DNA"/>
</dbReference>
<keyword evidence="9" id="KW-1185">Reference proteome</keyword>
<evidence type="ECO:0000256" key="1">
    <source>
        <dbReference type="ARBA" id="ARBA00004651"/>
    </source>
</evidence>
<feature type="transmembrane region" description="Helical" evidence="6">
    <location>
        <begin position="321"/>
        <end position="340"/>
    </location>
</feature>
<keyword evidence="2" id="KW-1003">Cell membrane</keyword>
<sequence length="396" mass="43470">MGRTFAIAVNRIRLLIASRRNALLLLLPVLFLAGIDRFAGETVSESKIPIVIADSDESEISQQVVSAIKKNPVLKVLVVGNETEAQELVETQKAAAGFHFPEGMGEELLANEADEIVTVWTTPTVISTAAVQEMVAAEILRPSANSLGAETAVDYAIKAQGKMSKIEQDQLWKEVWEYSDSQWSTKPLMTIQDRVMGSGTVTVPDPNQPRPSPNLYLPGTLAIMMLFAFAWSGWAIQEKNSTITSRLFLTIKPRQYVAGNLIAMLLLQSVLLAGFILYGKQASYWDAEELPKAVATLLIYAFLITAFVFWLAHHVHSMKSWGMITITVLLLSSLFSGTFIPLNEISERLQQIAYFTPQFWASDSMQGSISFPVLAGMAALGLLMAALTTQKAGVQR</sequence>
<dbReference type="GO" id="GO:0140359">
    <property type="term" value="F:ABC-type transporter activity"/>
    <property type="evidence" value="ECO:0007669"/>
    <property type="project" value="InterPro"/>
</dbReference>
<organism evidence="8 9">
    <name type="scientific">Fictibacillus aquaticus</name>
    <dbReference type="NCBI Taxonomy" id="2021314"/>
    <lineage>
        <taxon>Bacteria</taxon>
        <taxon>Bacillati</taxon>
        <taxon>Bacillota</taxon>
        <taxon>Bacilli</taxon>
        <taxon>Bacillales</taxon>
        <taxon>Fictibacillaceae</taxon>
        <taxon>Fictibacillus</taxon>
    </lineage>
</organism>
<feature type="transmembrane region" description="Helical" evidence="6">
    <location>
        <begin position="257"/>
        <end position="278"/>
    </location>
</feature>
<evidence type="ECO:0000259" key="7">
    <source>
        <dbReference type="Pfam" id="PF12698"/>
    </source>
</evidence>
<dbReference type="OrthoDB" id="2417739at2"/>
<evidence type="ECO:0000313" key="8">
    <source>
        <dbReference type="EMBL" id="OYD57531.1"/>
    </source>
</evidence>
<evidence type="ECO:0000256" key="4">
    <source>
        <dbReference type="ARBA" id="ARBA00022989"/>
    </source>
</evidence>
<dbReference type="Pfam" id="PF12698">
    <property type="entry name" value="ABC2_membrane_3"/>
    <property type="match status" value="1"/>
</dbReference>
<feature type="transmembrane region" description="Helical" evidence="6">
    <location>
        <begin position="369"/>
        <end position="387"/>
    </location>
</feature>
<gene>
    <name evidence="8" type="ORF">CGZ90_12735</name>
</gene>
<reference evidence="8 9" key="1">
    <citation type="submission" date="2017-07" db="EMBL/GenBank/DDBJ databases">
        <title>Fictibacillus sp. nov. GDSW-R2A3 Genome sequencing and assembly.</title>
        <authorList>
            <person name="Mayilraj S."/>
        </authorList>
    </citation>
    <scope>NUCLEOTIDE SEQUENCE [LARGE SCALE GENOMIC DNA]</scope>
    <source>
        <strain evidence="8 9">GDSW-R2A3</strain>
    </source>
</reference>
<dbReference type="RefSeq" id="WP_094252881.1">
    <property type="nucleotide sequence ID" value="NZ_NOII01000003.1"/>
</dbReference>
<keyword evidence="5 6" id="KW-0472">Membrane</keyword>
<feature type="domain" description="ABC-2 type transporter transmembrane" evidence="7">
    <location>
        <begin position="24"/>
        <end position="381"/>
    </location>
</feature>
<name>A0A235F853_9BACL</name>
<dbReference type="InterPro" id="IPR051449">
    <property type="entry name" value="ABC-2_transporter_component"/>
</dbReference>
<evidence type="ECO:0000256" key="3">
    <source>
        <dbReference type="ARBA" id="ARBA00022692"/>
    </source>
</evidence>
<dbReference type="Proteomes" id="UP000215059">
    <property type="component" value="Unassembled WGS sequence"/>
</dbReference>
<feature type="transmembrane region" description="Helical" evidence="6">
    <location>
        <begin position="215"/>
        <end position="236"/>
    </location>
</feature>